<name>A0ABP8UK63_9ACTN</name>
<comment type="caution">
    <text evidence="2">The sequence shown here is derived from an EMBL/GenBank/DDBJ whole genome shotgun (WGS) entry which is preliminary data.</text>
</comment>
<protein>
    <recommendedName>
        <fullName evidence="4">Lipoprotein</fullName>
    </recommendedName>
</protein>
<evidence type="ECO:0008006" key="4">
    <source>
        <dbReference type="Google" id="ProtNLM"/>
    </source>
</evidence>
<keyword evidence="3" id="KW-1185">Reference proteome</keyword>
<dbReference type="RefSeq" id="WP_345435569.1">
    <property type="nucleotide sequence ID" value="NZ_BAABHK010000011.1"/>
</dbReference>
<evidence type="ECO:0000313" key="2">
    <source>
        <dbReference type="EMBL" id="GAA4632569.1"/>
    </source>
</evidence>
<proteinExistence type="predicted"/>
<feature type="region of interest" description="Disordered" evidence="1">
    <location>
        <begin position="24"/>
        <end position="46"/>
    </location>
</feature>
<reference evidence="3" key="1">
    <citation type="journal article" date="2019" name="Int. J. Syst. Evol. Microbiol.">
        <title>The Global Catalogue of Microorganisms (GCM) 10K type strain sequencing project: providing services to taxonomists for standard genome sequencing and annotation.</title>
        <authorList>
            <consortium name="The Broad Institute Genomics Platform"/>
            <consortium name="The Broad Institute Genome Sequencing Center for Infectious Disease"/>
            <person name="Wu L."/>
            <person name="Ma J."/>
        </authorList>
    </citation>
    <scope>NUCLEOTIDE SEQUENCE [LARGE SCALE GENOMIC DNA]</scope>
    <source>
        <strain evidence="3">JCM 17939</strain>
    </source>
</reference>
<gene>
    <name evidence="2" type="ORF">GCM10023196_066500</name>
</gene>
<sequence>MRTVRLRFAAFAALTAALCSGCKSDPPDHHSAARPSVTATSPTVRPSVTPHRLSAVLVSARSAAGRTEVTYRPARIKHVRDQYSEYNKVIVTGPQATLELSPDVRIVLMVPLHGMDPNPDRVSTAVFVAALAKNRSYLPNIGFEVQVGADGRVASLQQVYTP</sequence>
<evidence type="ECO:0000256" key="1">
    <source>
        <dbReference type="SAM" id="MobiDB-lite"/>
    </source>
</evidence>
<feature type="compositionally biased region" description="Polar residues" evidence="1">
    <location>
        <begin position="37"/>
        <end position="46"/>
    </location>
</feature>
<dbReference type="Proteomes" id="UP001501442">
    <property type="component" value="Unassembled WGS sequence"/>
</dbReference>
<dbReference type="EMBL" id="BAABHK010000011">
    <property type="protein sequence ID" value="GAA4632569.1"/>
    <property type="molecule type" value="Genomic_DNA"/>
</dbReference>
<evidence type="ECO:0000313" key="3">
    <source>
        <dbReference type="Proteomes" id="UP001501442"/>
    </source>
</evidence>
<accession>A0ABP8UK63</accession>
<organism evidence="2 3">
    <name type="scientific">Actinoallomurus vinaceus</name>
    <dbReference type="NCBI Taxonomy" id="1080074"/>
    <lineage>
        <taxon>Bacteria</taxon>
        <taxon>Bacillati</taxon>
        <taxon>Actinomycetota</taxon>
        <taxon>Actinomycetes</taxon>
        <taxon>Streptosporangiales</taxon>
        <taxon>Thermomonosporaceae</taxon>
        <taxon>Actinoallomurus</taxon>
    </lineage>
</organism>